<dbReference type="SUPFAM" id="SSF53254">
    <property type="entry name" value="Phosphoglycerate mutase-like"/>
    <property type="match status" value="1"/>
</dbReference>
<dbReference type="EnsemblMetazoa" id="CJA12186.1">
    <property type="protein sequence ID" value="CJA12186.1"/>
    <property type="gene ID" value="WBGene00131390"/>
</dbReference>
<dbReference type="AlphaFoldDB" id="A0A8R1HX79"/>
<proteinExistence type="predicted"/>
<name>A0A8R1HX79_CAEJA</name>
<keyword evidence="4" id="KW-1185">Reference proteome</keyword>
<accession>A0A8R1HX79</accession>
<evidence type="ECO:0000313" key="3">
    <source>
        <dbReference type="EnsemblMetazoa" id="CJA12186.1"/>
    </source>
</evidence>
<evidence type="ECO:0000256" key="1">
    <source>
        <dbReference type="SAM" id="MobiDB-lite"/>
    </source>
</evidence>
<sequence length="182" mass="19849">MSSVSVSTSSENVSTVSDKSKNKASASKAKLVTGIIGAVTILSVCIILAVYLLVLGFEESNESKELKESNASNASKELKEPKELKESKESNASKELKEPKETKELIFAHILFSNGAESGTYSPSFGSNAKEKFEKLFPRGKHQLTDRGSENSALLGKFLKKRYVDSGFLDQEINPVEVRVDL</sequence>
<feature type="region of interest" description="Disordered" evidence="1">
    <location>
        <begin position="64"/>
        <end position="100"/>
    </location>
</feature>
<reference evidence="3" key="2">
    <citation type="submission" date="2022-06" db="UniProtKB">
        <authorList>
            <consortium name="EnsemblMetazoa"/>
        </authorList>
    </citation>
    <scope>IDENTIFICATION</scope>
    <source>
        <strain evidence="3">DF5081</strain>
    </source>
</reference>
<dbReference type="InterPro" id="IPR029033">
    <property type="entry name" value="His_PPase_superfam"/>
</dbReference>
<reference evidence="4" key="1">
    <citation type="submission" date="2010-08" db="EMBL/GenBank/DDBJ databases">
        <authorList>
            <consortium name="Caenorhabditis japonica Sequencing Consortium"/>
            <person name="Wilson R.K."/>
        </authorList>
    </citation>
    <scope>NUCLEOTIDE SEQUENCE [LARGE SCALE GENOMIC DNA]</scope>
    <source>
        <strain evidence="4">DF5081</strain>
    </source>
</reference>
<dbReference type="Proteomes" id="UP000005237">
    <property type="component" value="Unassembled WGS sequence"/>
</dbReference>
<keyword evidence="2" id="KW-0472">Membrane</keyword>
<evidence type="ECO:0000256" key="2">
    <source>
        <dbReference type="SAM" id="Phobius"/>
    </source>
</evidence>
<dbReference type="Gene3D" id="3.40.50.1240">
    <property type="entry name" value="Phosphoglycerate mutase-like"/>
    <property type="match status" value="1"/>
</dbReference>
<dbReference type="GO" id="GO:0016791">
    <property type="term" value="F:phosphatase activity"/>
    <property type="evidence" value="ECO:0007669"/>
    <property type="project" value="UniProtKB-ARBA"/>
</dbReference>
<evidence type="ECO:0000313" key="4">
    <source>
        <dbReference type="Proteomes" id="UP000005237"/>
    </source>
</evidence>
<organism evidence="3 4">
    <name type="scientific">Caenorhabditis japonica</name>
    <dbReference type="NCBI Taxonomy" id="281687"/>
    <lineage>
        <taxon>Eukaryota</taxon>
        <taxon>Metazoa</taxon>
        <taxon>Ecdysozoa</taxon>
        <taxon>Nematoda</taxon>
        <taxon>Chromadorea</taxon>
        <taxon>Rhabditida</taxon>
        <taxon>Rhabditina</taxon>
        <taxon>Rhabditomorpha</taxon>
        <taxon>Rhabditoidea</taxon>
        <taxon>Rhabditidae</taxon>
        <taxon>Peloderinae</taxon>
        <taxon>Caenorhabditis</taxon>
    </lineage>
</organism>
<protein>
    <submittedName>
        <fullName evidence="3">Uncharacterized protein</fullName>
    </submittedName>
</protein>
<keyword evidence="2" id="KW-0812">Transmembrane</keyword>
<feature type="transmembrane region" description="Helical" evidence="2">
    <location>
        <begin position="31"/>
        <end position="57"/>
    </location>
</feature>
<keyword evidence="2" id="KW-1133">Transmembrane helix</keyword>
<feature type="compositionally biased region" description="Basic and acidic residues" evidence="1">
    <location>
        <begin position="76"/>
        <end position="100"/>
    </location>
</feature>